<keyword evidence="4" id="KW-1003">Cell membrane</keyword>
<keyword evidence="10 11" id="KW-0472">Membrane</keyword>
<organism evidence="13 14">
    <name type="scientific">Ruoffia tabacinasalis</name>
    <dbReference type="NCBI Taxonomy" id="87458"/>
    <lineage>
        <taxon>Bacteria</taxon>
        <taxon>Bacillati</taxon>
        <taxon>Bacillota</taxon>
        <taxon>Bacilli</taxon>
        <taxon>Lactobacillales</taxon>
        <taxon>Aerococcaceae</taxon>
        <taxon>Ruoffia</taxon>
    </lineage>
</organism>
<evidence type="ECO:0000256" key="6">
    <source>
        <dbReference type="ARBA" id="ARBA00022692"/>
    </source>
</evidence>
<keyword evidence="7 13" id="KW-0418">Kinase</keyword>
<evidence type="ECO:0000256" key="9">
    <source>
        <dbReference type="ARBA" id="ARBA00023012"/>
    </source>
</evidence>
<dbReference type="InterPro" id="IPR005467">
    <property type="entry name" value="His_kinase_dom"/>
</dbReference>
<evidence type="ECO:0000256" key="8">
    <source>
        <dbReference type="ARBA" id="ARBA00022989"/>
    </source>
</evidence>
<dbReference type="InterPro" id="IPR036890">
    <property type="entry name" value="HATPase_C_sf"/>
</dbReference>
<evidence type="ECO:0000256" key="10">
    <source>
        <dbReference type="ARBA" id="ARBA00023136"/>
    </source>
</evidence>
<keyword evidence="14" id="KW-1185">Reference proteome</keyword>
<comment type="subcellular location">
    <subcellularLocation>
        <location evidence="2">Cell membrane</location>
        <topology evidence="2">Multi-pass membrane protein</topology>
    </subcellularLocation>
</comment>
<evidence type="ECO:0000256" key="5">
    <source>
        <dbReference type="ARBA" id="ARBA00022679"/>
    </source>
</evidence>
<evidence type="ECO:0000256" key="7">
    <source>
        <dbReference type="ARBA" id="ARBA00022777"/>
    </source>
</evidence>
<feature type="transmembrane region" description="Helical" evidence="11">
    <location>
        <begin position="39"/>
        <end position="57"/>
    </location>
</feature>
<sequence>MMRRFLSQHMGLITLFIAMHLLIWLVFILFALPMDVFGVLFWNLTIMMGVYLVYKALVFKRESQLREVIEELEQERTDILEQSRLRQSELENYFMMWVHQIKTPITVSQLILSNPDDKALANLRQEMLDIDNYTNMALNYLKLSNPETNMVFSKRKLGEIIKPLLRKYRIQFIQHNIKLHYELNEAEVVTEVNLTSLMIEQLLNNALKYAKQESIYLTFDPETYVLSIKDTGKGIRAEDLPKIFDKGYSGFNGQLNQKSSGLGLYLVNLVSKRLEQPVTVESRVNEETVFTIKFHKEA</sequence>
<keyword evidence="8 11" id="KW-1133">Transmembrane helix</keyword>
<dbReference type="Pfam" id="PF02518">
    <property type="entry name" value="HATPase_c"/>
    <property type="match status" value="1"/>
</dbReference>
<evidence type="ECO:0000256" key="2">
    <source>
        <dbReference type="ARBA" id="ARBA00004651"/>
    </source>
</evidence>
<evidence type="ECO:0000256" key="4">
    <source>
        <dbReference type="ARBA" id="ARBA00022475"/>
    </source>
</evidence>
<feature type="domain" description="Histidine kinase" evidence="12">
    <location>
        <begin position="96"/>
        <end position="298"/>
    </location>
</feature>
<keyword evidence="9" id="KW-0902">Two-component regulatory system</keyword>
<evidence type="ECO:0000256" key="1">
    <source>
        <dbReference type="ARBA" id="ARBA00000085"/>
    </source>
</evidence>
<proteinExistence type="predicted"/>
<feature type="transmembrane region" description="Helical" evidence="11">
    <location>
        <begin position="12"/>
        <end position="33"/>
    </location>
</feature>
<evidence type="ECO:0000256" key="3">
    <source>
        <dbReference type="ARBA" id="ARBA00012438"/>
    </source>
</evidence>
<name>A0ABS0LGT0_9LACT</name>
<evidence type="ECO:0000313" key="14">
    <source>
        <dbReference type="Proteomes" id="UP000823401"/>
    </source>
</evidence>
<dbReference type="InterPro" id="IPR050351">
    <property type="entry name" value="BphY/WalK/GraS-like"/>
</dbReference>
<gene>
    <name evidence="13" type="ORF">HYQ42_00675</name>
</gene>
<dbReference type="GO" id="GO:0016301">
    <property type="term" value="F:kinase activity"/>
    <property type="evidence" value="ECO:0007669"/>
    <property type="project" value="UniProtKB-KW"/>
</dbReference>
<keyword evidence="6 11" id="KW-0812">Transmembrane</keyword>
<dbReference type="PANTHER" id="PTHR45453">
    <property type="entry name" value="PHOSPHATE REGULON SENSOR PROTEIN PHOR"/>
    <property type="match status" value="1"/>
</dbReference>
<comment type="catalytic activity">
    <reaction evidence="1">
        <text>ATP + protein L-histidine = ADP + protein N-phospho-L-histidine.</text>
        <dbReference type="EC" id="2.7.13.3"/>
    </reaction>
</comment>
<dbReference type="Proteomes" id="UP000823401">
    <property type="component" value="Unassembled WGS sequence"/>
</dbReference>
<dbReference type="SMART" id="SM00387">
    <property type="entry name" value="HATPase_c"/>
    <property type="match status" value="1"/>
</dbReference>
<protein>
    <recommendedName>
        <fullName evidence="3">histidine kinase</fullName>
        <ecNumber evidence="3">2.7.13.3</ecNumber>
    </recommendedName>
</protein>
<keyword evidence="5" id="KW-0808">Transferase</keyword>
<dbReference type="PANTHER" id="PTHR45453:SF2">
    <property type="entry name" value="HISTIDINE KINASE"/>
    <property type="match status" value="1"/>
</dbReference>
<accession>A0ABS0LGT0</accession>
<comment type="caution">
    <text evidence="13">The sequence shown here is derived from an EMBL/GenBank/DDBJ whole genome shotgun (WGS) entry which is preliminary data.</text>
</comment>
<dbReference type="EC" id="2.7.13.3" evidence="3"/>
<reference evidence="13 14" key="1">
    <citation type="submission" date="2020-07" db="EMBL/GenBank/DDBJ databases">
        <title>Facklamia lactis sp. nov., isolated from raw milk.</title>
        <authorList>
            <person name="Doll E.V."/>
            <person name="Huptas C."/>
            <person name="Staib L."/>
            <person name="Wenning M."/>
            <person name="Scherer S."/>
        </authorList>
    </citation>
    <scope>NUCLEOTIDE SEQUENCE [LARGE SCALE GENOMIC DNA]</scope>
    <source>
        <strain evidence="13 14">DSM 104272</strain>
    </source>
</reference>
<dbReference type="RefSeq" id="WP_197103181.1">
    <property type="nucleotide sequence ID" value="NZ_JACCEL010000001.1"/>
</dbReference>
<dbReference type="Gene3D" id="3.30.565.10">
    <property type="entry name" value="Histidine kinase-like ATPase, C-terminal domain"/>
    <property type="match status" value="1"/>
</dbReference>
<evidence type="ECO:0000256" key="11">
    <source>
        <dbReference type="SAM" id="Phobius"/>
    </source>
</evidence>
<dbReference type="InterPro" id="IPR003594">
    <property type="entry name" value="HATPase_dom"/>
</dbReference>
<dbReference type="PROSITE" id="PS50109">
    <property type="entry name" value="HIS_KIN"/>
    <property type="match status" value="1"/>
</dbReference>
<evidence type="ECO:0000259" key="12">
    <source>
        <dbReference type="PROSITE" id="PS50109"/>
    </source>
</evidence>
<dbReference type="SUPFAM" id="SSF55874">
    <property type="entry name" value="ATPase domain of HSP90 chaperone/DNA topoisomerase II/histidine kinase"/>
    <property type="match status" value="1"/>
</dbReference>
<evidence type="ECO:0000313" key="13">
    <source>
        <dbReference type="EMBL" id="MBG9977284.1"/>
    </source>
</evidence>
<dbReference type="EMBL" id="JACCEL010000001">
    <property type="protein sequence ID" value="MBG9977284.1"/>
    <property type="molecule type" value="Genomic_DNA"/>
</dbReference>